<reference evidence="9" key="2">
    <citation type="submission" date="2015-07" db="EMBL/GenBank/DDBJ databases">
        <authorList>
            <person name="Noorani M."/>
        </authorList>
    </citation>
    <scope>NUCLEOTIDE SEQUENCE</scope>
    <source>
        <strain evidence="9">Yugu1</strain>
    </source>
</reference>
<name>A0A368SJX5_SETIT</name>
<evidence type="ECO:0000256" key="1">
    <source>
        <dbReference type="ARBA" id="ARBA00004323"/>
    </source>
</evidence>
<evidence type="ECO:0000256" key="2">
    <source>
        <dbReference type="ARBA" id="ARBA00010271"/>
    </source>
</evidence>
<reference evidence="9" key="1">
    <citation type="journal article" date="2012" name="Nat. Biotechnol.">
        <title>Reference genome sequence of the model plant Setaria.</title>
        <authorList>
            <person name="Bennetzen J.L."/>
            <person name="Schmutz J."/>
            <person name="Wang H."/>
            <person name="Percifield R."/>
            <person name="Hawkins J."/>
            <person name="Pontaroli A.C."/>
            <person name="Estep M."/>
            <person name="Feng L."/>
            <person name="Vaughn J.N."/>
            <person name="Grimwood J."/>
            <person name="Jenkins J."/>
            <person name="Barry K."/>
            <person name="Lindquist E."/>
            <person name="Hellsten U."/>
            <person name="Deshpande S."/>
            <person name="Wang X."/>
            <person name="Wu X."/>
            <person name="Mitros T."/>
            <person name="Triplett J."/>
            <person name="Yang X."/>
            <person name="Ye C.Y."/>
            <person name="Mauro-Herrera M."/>
            <person name="Wang L."/>
            <person name="Li P."/>
            <person name="Sharma M."/>
            <person name="Sharma R."/>
            <person name="Ronald P.C."/>
            <person name="Panaud O."/>
            <person name="Kellogg E.A."/>
            <person name="Brutnell T.P."/>
            <person name="Doust A.N."/>
            <person name="Tuskan G.A."/>
            <person name="Rokhsar D."/>
            <person name="Devos K.M."/>
        </authorList>
    </citation>
    <scope>NUCLEOTIDE SEQUENCE [LARGE SCALE GENOMIC DNA]</scope>
    <source>
        <strain evidence="9">Yugu1</strain>
    </source>
</reference>
<protein>
    <recommendedName>
        <fullName evidence="8">Exostosin GT47 domain-containing protein</fullName>
    </recommendedName>
</protein>
<dbReference type="EMBL" id="CM003536">
    <property type="protein sequence ID" value="RCV42644.1"/>
    <property type="molecule type" value="Genomic_DNA"/>
</dbReference>
<gene>
    <name evidence="9" type="ORF">SETIT_9G232000v2</name>
</gene>
<dbReference type="Pfam" id="PF03016">
    <property type="entry name" value="Exostosin_GT47"/>
    <property type="match status" value="1"/>
</dbReference>
<proteinExistence type="inferred from homology"/>
<evidence type="ECO:0000256" key="6">
    <source>
        <dbReference type="SAM" id="MobiDB-lite"/>
    </source>
</evidence>
<dbReference type="InterPro" id="IPR040911">
    <property type="entry name" value="Exostosin_GT47"/>
</dbReference>
<evidence type="ECO:0000313" key="9">
    <source>
        <dbReference type="EMBL" id="RCV42644.1"/>
    </source>
</evidence>
<evidence type="ECO:0000256" key="4">
    <source>
        <dbReference type="ARBA" id="ARBA00022968"/>
    </source>
</evidence>
<feature type="domain" description="Exostosin GT47" evidence="8">
    <location>
        <begin position="44"/>
        <end position="347"/>
    </location>
</feature>
<sequence>MDKSSSTVTPRLRFLMVVSAVFWVLELCLRLTVLTSVRIVGAGYVYIHDLPSRFNEDILRGCGAAGRRWPDMCNDVSNGGLGRPLDGVAGDGAALTGANGWYATHQFALDAIFHARMRRYECLTNDSSAAAAVFVPFYAGFDYALHCGGGDGDDDNAARDAASLDLARWLVRRPEWRRSGGRDHFLVAGRTTWDFRRRGTNLLLLPAIRNMTVLVVESSNPGGAAGNDVAVPYPTSFHPRTDAEVLRWQRRIRRSRRRWLMSFAGSPRADDQLSVRSQVIVQCAASPACRQLRFAAGSSQSQSTFCLQPPGDSYTRRSAFDAMVAGCIPVFFHGASARLQYRWHLPATSPRTRCSYRRTTWRGREDAGGGGQARAEAGLPDPRGRLGTVRDAFDVALEGVVAKVAEETRRGARCEAAASVASGMVEMVLRRPAPSAAVFLVRETPPLVLIVSHRRPLSSAAAILHHPPSPSSNIDVMKAAIEGINRRKVAIKFLDEIELTT</sequence>
<keyword evidence="5" id="KW-0333">Golgi apparatus</keyword>
<comment type="similarity">
    <text evidence="2">Belongs to the glycosyltransferase 47 family.</text>
</comment>
<dbReference type="PANTHER" id="PTHR11062:SF189">
    <property type="entry name" value="EXOSTOSIN GT47 DOMAIN-CONTAINING PROTEIN"/>
    <property type="match status" value="1"/>
</dbReference>
<dbReference type="GO" id="GO:0016757">
    <property type="term" value="F:glycosyltransferase activity"/>
    <property type="evidence" value="ECO:0007669"/>
    <property type="project" value="UniProtKB-KW"/>
</dbReference>
<dbReference type="InterPro" id="IPR004263">
    <property type="entry name" value="Exostosin"/>
</dbReference>
<dbReference type="STRING" id="4555.A0A368SJX5"/>
<comment type="subcellular location">
    <subcellularLocation>
        <location evidence="1">Golgi apparatus membrane</location>
        <topology evidence="1">Single-pass type II membrane protein</topology>
    </subcellularLocation>
</comment>
<evidence type="ECO:0000256" key="7">
    <source>
        <dbReference type="SAM" id="Phobius"/>
    </source>
</evidence>
<keyword evidence="7" id="KW-1133">Transmembrane helix</keyword>
<dbReference type="OrthoDB" id="1924787at2759"/>
<keyword evidence="3" id="KW-0808">Transferase</keyword>
<feature type="region of interest" description="Disordered" evidence="6">
    <location>
        <begin position="362"/>
        <end position="383"/>
    </location>
</feature>
<evidence type="ECO:0000256" key="5">
    <source>
        <dbReference type="ARBA" id="ARBA00023034"/>
    </source>
</evidence>
<evidence type="ECO:0000259" key="8">
    <source>
        <dbReference type="Pfam" id="PF03016"/>
    </source>
</evidence>
<accession>A0A368SJX5</accession>
<dbReference type="AlphaFoldDB" id="A0A368SJX5"/>
<keyword evidence="4" id="KW-0735">Signal-anchor</keyword>
<keyword evidence="7" id="KW-0472">Membrane</keyword>
<keyword evidence="7" id="KW-0812">Transmembrane</keyword>
<feature type="transmembrane region" description="Helical" evidence="7">
    <location>
        <begin position="12"/>
        <end position="33"/>
    </location>
</feature>
<dbReference type="PANTHER" id="PTHR11062">
    <property type="entry name" value="EXOSTOSIN HEPARAN SULFATE GLYCOSYLTRANSFERASE -RELATED"/>
    <property type="match status" value="1"/>
</dbReference>
<keyword evidence="3" id="KW-0328">Glycosyltransferase</keyword>
<dbReference type="GO" id="GO:0000139">
    <property type="term" value="C:Golgi membrane"/>
    <property type="evidence" value="ECO:0007669"/>
    <property type="project" value="UniProtKB-SubCell"/>
</dbReference>
<evidence type="ECO:0000256" key="3">
    <source>
        <dbReference type="ARBA" id="ARBA00022676"/>
    </source>
</evidence>
<organism evidence="9">
    <name type="scientific">Setaria italica</name>
    <name type="common">Foxtail millet</name>
    <name type="synonym">Panicum italicum</name>
    <dbReference type="NCBI Taxonomy" id="4555"/>
    <lineage>
        <taxon>Eukaryota</taxon>
        <taxon>Viridiplantae</taxon>
        <taxon>Streptophyta</taxon>
        <taxon>Embryophyta</taxon>
        <taxon>Tracheophyta</taxon>
        <taxon>Spermatophyta</taxon>
        <taxon>Magnoliopsida</taxon>
        <taxon>Liliopsida</taxon>
        <taxon>Poales</taxon>
        <taxon>Poaceae</taxon>
        <taxon>PACMAD clade</taxon>
        <taxon>Panicoideae</taxon>
        <taxon>Panicodae</taxon>
        <taxon>Paniceae</taxon>
        <taxon>Cenchrinae</taxon>
        <taxon>Setaria</taxon>
    </lineage>
</organism>